<dbReference type="InterPro" id="IPR036412">
    <property type="entry name" value="HAD-like_sf"/>
</dbReference>
<sequence length="205" mass="23108">MPKPIIALDADGVLLDYHVAYRNAWLKAFNHLPAPKDSNAYWPVDRWDVRKLDGDELAHFRGFFDEEFWRTIPAVDGAILACNQMHAAGFELVCVSAIESRFENARLENLRNLGFPIHRVIATSSSHDGISPKAAALSLLNPIAFVDDYLPYHRGVPESIHRALITRETNGTPNIGAELGNIDTYHQDLLAFSKWWLENFPKLSS</sequence>
<reference evidence="1 2" key="1">
    <citation type="submission" date="2021-04" db="EMBL/GenBank/DDBJ databases">
        <title>novel species isolated from subtropical streams in China.</title>
        <authorList>
            <person name="Lu H."/>
        </authorList>
    </citation>
    <scope>NUCLEOTIDE SEQUENCE [LARGE SCALE GENOMIC DNA]</scope>
    <source>
        <strain evidence="1 2">BYS107W</strain>
    </source>
</reference>
<dbReference type="AlphaFoldDB" id="A0A941I2P1"/>
<dbReference type="Proteomes" id="UP000680158">
    <property type="component" value="Unassembled WGS sequence"/>
</dbReference>
<protein>
    <submittedName>
        <fullName evidence="1">HAD family hydrolase</fullName>
    </submittedName>
</protein>
<dbReference type="InterPro" id="IPR023214">
    <property type="entry name" value="HAD_sf"/>
</dbReference>
<organism evidence="1 2">
    <name type="scientific">Undibacterium baiyunense</name>
    <dbReference type="NCBI Taxonomy" id="2828731"/>
    <lineage>
        <taxon>Bacteria</taxon>
        <taxon>Pseudomonadati</taxon>
        <taxon>Pseudomonadota</taxon>
        <taxon>Betaproteobacteria</taxon>
        <taxon>Burkholderiales</taxon>
        <taxon>Oxalobacteraceae</taxon>
        <taxon>Undibacterium</taxon>
    </lineage>
</organism>
<keyword evidence="2" id="KW-1185">Reference proteome</keyword>
<evidence type="ECO:0000313" key="2">
    <source>
        <dbReference type="Proteomes" id="UP000680158"/>
    </source>
</evidence>
<dbReference type="Gene3D" id="3.40.50.1000">
    <property type="entry name" value="HAD superfamily/HAD-like"/>
    <property type="match status" value="1"/>
</dbReference>
<proteinExistence type="predicted"/>
<name>A0A941I2P1_9BURK</name>
<dbReference type="EMBL" id="JAGSPM010000001">
    <property type="protein sequence ID" value="MBR7745219.1"/>
    <property type="molecule type" value="Genomic_DNA"/>
</dbReference>
<dbReference type="RefSeq" id="WP_212682675.1">
    <property type="nucleotide sequence ID" value="NZ_JAGSPM010000001.1"/>
</dbReference>
<gene>
    <name evidence="1" type="ORF">KDM92_01385</name>
</gene>
<comment type="caution">
    <text evidence="1">The sequence shown here is derived from an EMBL/GenBank/DDBJ whole genome shotgun (WGS) entry which is preliminary data.</text>
</comment>
<dbReference type="SUPFAM" id="SSF56784">
    <property type="entry name" value="HAD-like"/>
    <property type="match status" value="1"/>
</dbReference>
<keyword evidence="1" id="KW-0378">Hydrolase</keyword>
<accession>A0A941I2P1</accession>
<evidence type="ECO:0000313" key="1">
    <source>
        <dbReference type="EMBL" id="MBR7745219.1"/>
    </source>
</evidence>
<dbReference type="GO" id="GO:0016787">
    <property type="term" value="F:hydrolase activity"/>
    <property type="evidence" value="ECO:0007669"/>
    <property type="project" value="UniProtKB-KW"/>
</dbReference>